<dbReference type="EMBL" id="JAHUZD010000019">
    <property type="protein sequence ID" value="KAI3406871.1"/>
    <property type="molecule type" value="Genomic_DNA"/>
</dbReference>
<dbReference type="RefSeq" id="XP_049182616.1">
    <property type="nucleotide sequence ID" value="XM_049322773.1"/>
</dbReference>
<comment type="caution">
    <text evidence="1">The sequence shown here is derived from an EMBL/GenBank/DDBJ whole genome shotgun (WGS) entry which is preliminary data.</text>
</comment>
<accession>A0AAI9T200</accession>
<sequence>MITLEKYYFYAYYGDLDLLLKNCKIEDDFTPELLCCICNGLLLNFDFCSYMFCNHKELLCSYEIPKFNLLLNKPEYYKRLSSLRTHNLSYFNFDINFDDSIFEIESENITNLLSVNFLFKKDKENFNKIKLKKQVGICKYFIRKGYLPNYYINEKSNLKTYGREKGSSANLFSNSIYDYREDNSLYTRDYNPNYDDYELEPEFHVHYIDIINLHNFLDGKDYYSKDYSKDEFEKEDILNNTSLAIYCYKNKIYLDYCLSRFITVSTRLTIEIPSFLYCKTLPRFSVLESRKKDNIYIYYHLLYYSIIYMYSTFIKEYNKFDYEFIEYNMYEGARRSCYELVFNEFLEKIEKGMPVYKYIDIENRRYLEEPIKIDVNSLSKKMEFDYTIYTL</sequence>
<dbReference type="Proteomes" id="UP001202479">
    <property type="component" value="Unassembled WGS sequence"/>
</dbReference>
<reference evidence="1" key="1">
    <citation type="journal article" date="2022" name="DNA Res.">
        <title>Genome analysis of five recently described species of the CUG-Ser clade uncovers Candida theae as a new hybrid lineage with pathogenic potential in the Candida parapsilosis species complex.</title>
        <authorList>
            <person name="Mixao V."/>
            <person name="Del Olmo V."/>
            <person name="Hegedusova E."/>
            <person name="Saus E."/>
            <person name="Pryszcz L."/>
            <person name="Cillingova A."/>
            <person name="Nosek J."/>
            <person name="Gabaldon T."/>
        </authorList>
    </citation>
    <scope>NUCLEOTIDE SEQUENCE</scope>
    <source>
        <strain evidence="1">CBS 10844</strain>
    </source>
</reference>
<evidence type="ECO:0000313" key="1">
    <source>
        <dbReference type="EMBL" id="KAI3406871.1"/>
    </source>
</evidence>
<dbReference type="GeneID" id="73377780"/>
<organism evidence="1 2">
    <name type="scientific">Candida oxycetoniae</name>
    <dbReference type="NCBI Taxonomy" id="497107"/>
    <lineage>
        <taxon>Eukaryota</taxon>
        <taxon>Fungi</taxon>
        <taxon>Dikarya</taxon>
        <taxon>Ascomycota</taxon>
        <taxon>Saccharomycotina</taxon>
        <taxon>Pichiomycetes</taxon>
        <taxon>Debaryomycetaceae</taxon>
        <taxon>Candida/Lodderomyces clade</taxon>
        <taxon>Candida</taxon>
    </lineage>
</organism>
<proteinExistence type="predicted"/>
<evidence type="ECO:0000313" key="2">
    <source>
        <dbReference type="Proteomes" id="UP001202479"/>
    </source>
</evidence>
<name>A0AAI9T200_9ASCO</name>
<dbReference type="AlphaFoldDB" id="A0AAI9T200"/>
<gene>
    <name evidence="1" type="ORF">KGF56_000163</name>
</gene>
<keyword evidence="2" id="KW-1185">Reference proteome</keyword>
<protein>
    <submittedName>
        <fullName evidence="1">Uncharacterized protein</fullName>
    </submittedName>
</protein>